<name>A0ABN1Z596_9ACTN</name>
<evidence type="ECO:0000313" key="2">
    <source>
        <dbReference type="Proteomes" id="UP001500973"/>
    </source>
</evidence>
<dbReference type="EMBL" id="BAAAIZ010000096">
    <property type="protein sequence ID" value="GAA1432437.1"/>
    <property type="molecule type" value="Genomic_DNA"/>
</dbReference>
<keyword evidence="2" id="KW-1185">Reference proteome</keyword>
<comment type="caution">
    <text evidence="1">The sequence shown here is derived from an EMBL/GenBank/DDBJ whole genome shotgun (WGS) entry which is preliminary data.</text>
</comment>
<proteinExistence type="predicted"/>
<organism evidence="1 2">
    <name type="scientific">Streptomyces thermospinosisporus</name>
    <dbReference type="NCBI Taxonomy" id="161482"/>
    <lineage>
        <taxon>Bacteria</taxon>
        <taxon>Bacillati</taxon>
        <taxon>Actinomycetota</taxon>
        <taxon>Actinomycetes</taxon>
        <taxon>Kitasatosporales</taxon>
        <taxon>Streptomycetaceae</taxon>
        <taxon>Streptomyces</taxon>
    </lineage>
</organism>
<evidence type="ECO:0000313" key="1">
    <source>
        <dbReference type="EMBL" id="GAA1432437.1"/>
    </source>
</evidence>
<accession>A0ABN1Z596</accession>
<sequence length="98" mass="10707">MVLESHNRKRPVVIFLRRPADARSVLAYVRNVIGCLGGAAGSEYEPGAERWTAGTDFRTGPPFTCAPYRRLRPVATPLRQSGHLLSGTMRVAVVSSRA</sequence>
<protein>
    <submittedName>
        <fullName evidence="1">Uncharacterized protein</fullName>
    </submittedName>
</protein>
<dbReference type="Proteomes" id="UP001500973">
    <property type="component" value="Unassembled WGS sequence"/>
</dbReference>
<gene>
    <name evidence="1" type="ORF">GCM10009601_53370</name>
</gene>
<reference evidence="1 2" key="1">
    <citation type="journal article" date="2019" name="Int. J. Syst. Evol. Microbiol.">
        <title>The Global Catalogue of Microorganisms (GCM) 10K type strain sequencing project: providing services to taxonomists for standard genome sequencing and annotation.</title>
        <authorList>
            <consortium name="The Broad Institute Genomics Platform"/>
            <consortium name="The Broad Institute Genome Sequencing Center for Infectious Disease"/>
            <person name="Wu L."/>
            <person name="Ma J."/>
        </authorList>
    </citation>
    <scope>NUCLEOTIDE SEQUENCE [LARGE SCALE GENOMIC DNA]</scope>
    <source>
        <strain evidence="1 2">JCM 11756</strain>
    </source>
</reference>